<keyword evidence="5" id="KW-1185">Reference proteome</keyword>
<dbReference type="RefSeq" id="WP_317561727.1">
    <property type="nucleotide sequence ID" value="NZ_JAWLIP010000006.1"/>
</dbReference>
<gene>
    <name evidence="4" type="ORF">R2G56_14290</name>
</gene>
<dbReference type="PANTHER" id="PTHR11365">
    <property type="entry name" value="5-OXOPROLINASE RELATED"/>
    <property type="match status" value="1"/>
</dbReference>
<evidence type="ECO:0000313" key="5">
    <source>
        <dbReference type="Proteomes" id="UP001185659"/>
    </source>
</evidence>
<sequence length="693" mass="73602">MTRLAIDIGGTFTDVVLEREGAIHSHKLLTTPAAPEEAALEGSAFLVSELGLSFADVRTVIHGTTLATNALIERRGAKTAFITTEGFRDILEMAYEKRFEQYDTDLQLPQALVPRELRFTLRERIAADGRVLAAPDREDVRALAARLCDEGVEAVAVGFLHATVNPAHEKLVHDWLREDLPAEVTICLSCEVSPEIREYERFSTTCANAYVRPLMAHYLHRFDAALRERGFAGQFMLMLSGGGLTTLEQAARIPIRLVESGPAGGVALGARVARETDEAKLLAFDMGGTTAKICFLEDAVPATTRRFEVARAWRDIKGSGLPVRVPTTELVEIGAGGGSIARRDALGRLAVGPESASSVPGPACYALGGAMPAITDANVVLGKIRPEGFAGGKITLQPELATAAIEEHVATPLGLSSAEWAAAGILEVGEEAMANAARVHAIEQGKDVTRYTIMASGGAGPLHAVRIAEKLGIARVIIPTFAGVGSALGFLSAPVAYEVARSTLAPMERLDLNRLAMLQEEMRREASAVVLPALAEGEPATISLAAELRYSGQGHALRVPLEKPLANLADAKALEQAFITLYRDTYGTVLENNPVELVALSLICRGPAAPLVEAPAADAGKQTAIAGTVKVFDPVRGEFVESALVPREGLAPGQPLPGPALVSEAQTTAYVPTGWAITLHPFGHVILDREVRP</sequence>
<dbReference type="PANTHER" id="PTHR11365:SF23">
    <property type="entry name" value="HYPOTHETICAL 5-OXOPROLINASE (EUROFUNG)-RELATED"/>
    <property type="match status" value="1"/>
</dbReference>
<dbReference type="InterPro" id="IPR002821">
    <property type="entry name" value="Hydantoinase_A"/>
</dbReference>
<dbReference type="Pfam" id="PF05378">
    <property type="entry name" value="Hydant_A_N"/>
    <property type="match status" value="1"/>
</dbReference>
<feature type="domain" description="Hydantoinase/oxoprolinase N-terminal" evidence="2">
    <location>
        <begin position="3"/>
        <end position="178"/>
    </location>
</feature>
<organism evidence="4 5">
    <name type="scientific">Nitratireductor aquimarinus</name>
    <dbReference type="NCBI Taxonomy" id="889300"/>
    <lineage>
        <taxon>Bacteria</taxon>
        <taxon>Pseudomonadati</taxon>
        <taxon>Pseudomonadota</taxon>
        <taxon>Alphaproteobacteria</taxon>
        <taxon>Hyphomicrobiales</taxon>
        <taxon>Phyllobacteriaceae</taxon>
        <taxon>Nitratireductor</taxon>
    </lineage>
</organism>
<dbReference type="Pfam" id="PF01968">
    <property type="entry name" value="Hydantoinase_A"/>
    <property type="match status" value="1"/>
</dbReference>
<dbReference type="EMBL" id="JAWLIP010000006">
    <property type="protein sequence ID" value="MDV6227465.1"/>
    <property type="molecule type" value="Genomic_DNA"/>
</dbReference>
<comment type="caution">
    <text evidence="4">The sequence shown here is derived from an EMBL/GenBank/DDBJ whole genome shotgun (WGS) entry which is preliminary data.</text>
</comment>
<dbReference type="Pfam" id="PF19278">
    <property type="entry name" value="Hydant_A_C"/>
    <property type="match status" value="1"/>
</dbReference>
<evidence type="ECO:0000259" key="3">
    <source>
        <dbReference type="Pfam" id="PF19278"/>
    </source>
</evidence>
<accession>A0ABU4AMI9</accession>
<protein>
    <submittedName>
        <fullName evidence="4">Hydantoinase/oxoprolinase family protein</fullName>
    </submittedName>
</protein>
<evidence type="ECO:0000259" key="2">
    <source>
        <dbReference type="Pfam" id="PF05378"/>
    </source>
</evidence>
<name>A0ABU4AMI9_9HYPH</name>
<evidence type="ECO:0000313" key="4">
    <source>
        <dbReference type="EMBL" id="MDV6227465.1"/>
    </source>
</evidence>
<dbReference type="InterPro" id="IPR008040">
    <property type="entry name" value="Hydant_A_N"/>
</dbReference>
<proteinExistence type="predicted"/>
<evidence type="ECO:0000259" key="1">
    <source>
        <dbReference type="Pfam" id="PF01968"/>
    </source>
</evidence>
<feature type="domain" description="Hydantoinase A/oxoprolinase" evidence="1">
    <location>
        <begin position="201"/>
        <end position="498"/>
    </location>
</feature>
<dbReference type="InterPro" id="IPR045079">
    <property type="entry name" value="Oxoprolinase-like"/>
</dbReference>
<dbReference type="InterPro" id="IPR049517">
    <property type="entry name" value="ACX-like_C"/>
</dbReference>
<feature type="domain" description="Acetophenone carboxylase-like C-terminal" evidence="3">
    <location>
        <begin position="541"/>
        <end position="680"/>
    </location>
</feature>
<dbReference type="Proteomes" id="UP001185659">
    <property type="component" value="Unassembled WGS sequence"/>
</dbReference>
<reference evidence="4 5" key="1">
    <citation type="submission" date="2023-10" db="EMBL/GenBank/DDBJ databases">
        <authorList>
            <person name="Venkata Ramana C."/>
            <person name="Sasikala C."/>
            <person name="Dhurka M."/>
        </authorList>
    </citation>
    <scope>NUCLEOTIDE SEQUENCE [LARGE SCALE GENOMIC DNA]</scope>
    <source>
        <strain evidence="4 5">KCTC 32151</strain>
    </source>
</reference>